<keyword evidence="4 7" id="KW-0812">Transmembrane</keyword>
<name>A0ABU0ZQY4_9ACTN</name>
<feature type="domain" description="ABC transmembrane type-1" evidence="8">
    <location>
        <begin position="40"/>
        <end position="230"/>
    </location>
</feature>
<evidence type="ECO:0000256" key="3">
    <source>
        <dbReference type="ARBA" id="ARBA00022475"/>
    </source>
</evidence>
<keyword evidence="6 7" id="KW-0472">Membrane</keyword>
<dbReference type="CDD" id="cd06261">
    <property type="entry name" value="TM_PBP2"/>
    <property type="match status" value="1"/>
</dbReference>
<dbReference type="EMBL" id="JAVHUY010000033">
    <property type="protein sequence ID" value="MDQ7908754.1"/>
    <property type="molecule type" value="Genomic_DNA"/>
</dbReference>
<keyword evidence="3" id="KW-1003">Cell membrane</keyword>
<evidence type="ECO:0000256" key="1">
    <source>
        <dbReference type="ARBA" id="ARBA00004651"/>
    </source>
</evidence>
<dbReference type="Pfam" id="PF00528">
    <property type="entry name" value="BPD_transp_1"/>
    <property type="match status" value="1"/>
</dbReference>
<evidence type="ECO:0000259" key="8">
    <source>
        <dbReference type="PROSITE" id="PS50928"/>
    </source>
</evidence>
<comment type="caution">
    <text evidence="9">The sequence shown here is derived from an EMBL/GenBank/DDBJ whole genome shotgun (WGS) entry which is preliminary data.</text>
</comment>
<comment type="subcellular location">
    <subcellularLocation>
        <location evidence="1 7">Cell membrane</location>
        <topology evidence="1 7">Multi-pass membrane protein</topology>
    </subcellularLocation>
</comment>
<gene>
    <name evidence="9" type="ORF">RB614_29905</name>
</gene>
<evidence type="ECO:0000256" key="5">
    <source>
        <dbReference type="ARBA" id="ARBA00022989"/>
    </source>
</evidence>
<dbReference type="Gene3D" id="1.10.3720.10">
    <property type="entry name" value="MetI-like"/>
    <property type="match status" value="1"/>
</dbReference>
<evidence type="ECO:0000256" key="7">
    <source>
        <dbReference type="RuleBase" id="RU363032"/>
    </source>
</evidence>
<dbReference type="Proteomes" id="UP001230908">
    <property type="component" value="Unassembled WGS sequence"/>
</dbReference>
<keyword evidence="10" id="KW-1185">Reference proteome</keyword>
<feature type="transmembrane region" description="Helical" evidence="7">
    <location>
        <begin position="209"/>
        <end position="230"/>
    </location>
</feature>
<feature type="transmembrane region" description="Helical" evidence="7">
    <location>
        <begin position="73"/>
        <end position="90"/>
    </location>
</feature>
<dbReference type="PROSITE" id="PS50928">
    <property type="entry name" value="ABC_TM1"/>
    <property type="match status" value="1"/>
</dbReference>
<reference evidence="9 10" key="1">
    <citation type="submission" date="2023-08" db="EMBL/GenBank/DDBJ databases">
        <title>Phytohabitans sansha sp. nov., isolated from marine sediment.</title>
        <authorList>
            <person name="Zhao Y."/>
            <person name="Yi K."/>
        </authorList>
    </citation>
    <scope>NUCLEOTIDE SEQUENCE [LARGE SCALE GENOMIC DNA]</scope>
    <source>
        <strain evidence="9 10">ZYX-F-186</strain>
    </source>
</reference>
<accession>A0ABU0ZQY4</accession>
<dbReference type="PANTHER" id="PTHR43744:SF12">
    <property type="entry name" value="ABC TRANSPORTER PERMEASE PROTEIN MG189-RELATED"/>
    <property type="match status" value="1"/>
</dbReference>
<keyword evidence="5 7" id="KW-1133">Transmembrane helix</keyword>
<keyword evidence="2 7" id="KW-0813">Transport</keyword>
<protein>
    <submittedName>
        <fullName evidence="9">Carbohydrate ABC transporter permease</fullName>
    </submittedName>
</protein>
<comment type="similarity">
    <text evidence="7">Belongs to the binding-protein-dependent transport system permease family.</text>
</comment>
<proteinExistence type="inferred from homology"/>
<dbReference type="RefSeq" id="WP_308716021.1">
    <property type="nucleotide sequence ID" value="NZ_JAVHUY010000033.1"/>
</dbReference>
<evidence type="ECO:0000256" key="4">
    <source>
        <dbReference type="ARBA" id="ARBA00022692"/>
    </source>
</evidence>
<sequence length="244" mass="26620">MLIVAFKPDDQAFSLTIPWASLTLDNFRYSLEASPWLTYYINGTLAVTLTFVGQLLICLPAGYVLARSRIRGSAVLMGALLIILLIPQQVRAIPTYFMISQVGLIDTIAALVIPFLGSAFMVFLFRQFIVSIPQETFDAAWMDGVGRIGVLWHVVVPAVKPAIAAGAAFSMVEHWNDLFWPSLTVRSDASATVPYAISYLASAETGIRYGPLMAAAVLSIAPLVVLFIVLQRYMIEGVSASRTI</sequence>
<evidence type="ECO:0000313" key="9">
    <source>
        <dbReference type="EMBL" id="MDQ7908754.1"/>
    </source>
</evidence>
<feature type="transmembrane region" description="Helical" evidence="7">
    <location>
        <begin position="150"/>
        <end position="172"/>
    </location>
</feature>
<feature type="transmembrane region" description="Helical" evidence="7">
    <location>
        <begin position="39"/>
        <end position="66"/>
    </location>
</feature>
<dbReference type="InterPro" id="IPR035906">
    <property type="entry name" value="MetI-like_sf"/>
</dbReference>
<dbReference type="PANTHER" id="PTHR43744">
    <property type="entry name" value="ABC TRANSPORTER PERMEASE PROTEIN MG189-RELATED-RELATED"/>
    <property type="match status" value="1"/>
</dbReference>
<organism evidence="9 10">
    <name type="scientific">Phytohabitans maris</name>
    <dbReference type="NCBI Taxonomy" id="3071409"/>
    <lineage>
        <taxon>Bacteria</taxon>
        <taxon>Bacillati</taxon>
        <taxon>Actinomycetota</taxon>
        <taxon>Actinomycetes</taxon>
        <taxon>Micromonosporales</taxon>
        <taxon>Micromonosporaceae</taxon>
    </lineage>
</organism>
<dbReference type="InterPro" id="IPR000515">
    <property type="entry name" value="MetI-like"/>
</dbReference>
<evidence type="ECO:0000313" key="10">
    <source>
        <dbReference type="Proteomes" id="UP001230908"/>
    </source>
</evidence>
<dbReference type="SUPFAM" id="SSF161098">
    <property type="entry name" value="MetI-like"/>
    <property type="match status" value="1"/>
</dbReference>
<evidence type="ECO:0000256" key="6">
    <source>
        <dbReference type="ARBA" id="ARBA00023136"/>
    </source>
</evidence>
<evidence type="ECO:0000256" key="2">
    <source>
        <dbReference type="ARBA" id="ARBA00022448"/>
    </source>
</evidence>
<feature type="transmembrane region" description="Helical" evidence="7">
    <location>
        <begin position="102"/>
        <end position="125"/>
    </location>
</feature>